<protein>
    <recommendedName>
        <fullName evidence="4">Alpha-tubulin N-acetyltransferase 1</fullName>
        <shortName evidence="4">Alpha-TAT</shortName>
        <shortName evidence="4">Alpha-TAT1</shortName>
        <shortName evidence="4">TAT</shortName>
        <ecNumber evidence="4">2.3.1.108</ecNumber>
    </recommendedName>
    <alternativeName>
        <fullName evidence="4">Acetyltransferase mec-17 homolog</fullName>
    </alternativeName>
</protein>
<keyword evidence="8" id="KW-1185">Reference proteome</keyword>
<keyword evidence="1 4" id="KW-0808">Transferase</keyword>
<keyword evidence="4" id="KW-0472">Membrane</keyword>
<keyword evidence="4" id="KW-0963">Cytoplasm</keyword>
<dbReference type="GO" id="GO:0005737">
    <property type="term" value="C:cytoplasm"/>
    <property type="evidence" value="ECO:0007669"/>
    <property type="project" value="UniProtKB-SubCell"/>
</dbReference>
<feature type="site" description="Crucial for catalytic activity" evidence="4">
    <location>
        <position position="53"/>
    </location>
</feature>
<evidence type="ECO:0000256" key="3">
    <source>
        <dbReference type="ARBA" id="ARBA00023315"/>
    </source>
</evidence>
<comment type="catalytic activity">
    <reaction evidence="4">
        <text>L-lysyl-[alpha-tubulin] + acetyl-CoA = N(6)-acetyl-L-lysyl-[alpha-tubulin] + CoA + H(+)</text>
        <dbReference type="Rhea" id="RHEA:15277"/>
        <dbReference type="Rhea" id="RHEA-COMP:11278"/>
        <dbReference type="Rhea" id="RHEA-COMP:11279"/>
        <dbReference type="ChEBI" id="CHEBI:15378"/>
        <dbReference type="ChEBI" id="CHEBI:29969"/>
        <dbReference type="ChEBI" id="CHEBI:57287"/>
        <dbReference type="ChEBI" id="CHEBI:57288"/>
        <dbReference type="ChEBI" id="CHEBI:61930"/>
        <dbReference type="EC" id="2.3.1.108"/>
    </reaction>
</comment>
<dbReference type="Pfam" id="PF05301">
    <property type="entry name" value="Acetyltransf_16"/>
    <property type="match status" value="1"/>
</dbReference>
<dbReference type="GO" id="GO:0030424">
    <property type="term" value="C:axon"/>
    <property type="evidence" value="ECO:0007669"/>
    <property type="project" value="UniProtKB-SubCell"/>
</dbReference>
<dbReference type="GO" id="GO:0005905">
    <property type="term" value="C:clathrin-coated pit"/>
    <property type="evidence" value="ECO:0007669"/>
    <property type="project" value="UniProtKB-SubCell"/>
</dbReference>
<dbReference type="GO" id="GO:0048666">
    <property type="term" value="P:neuron development"/>
    <property type="evidence" value="ECO:0007669"/>
    <property type="project" value="UniProtKB-UniRule"/>
</dbReference>
<feature type="compositionally biased region" description="Gly residues" evidence="5">
    <location>
        <begin position="432"/>
        <end position="442"/>
    </location>
</feature>
<dbReference type="GO" id="GO:0070507">
    <property type="term" value="P:regulation of microtubule cytoskeleton organization"/>
    <property type="evidence" value="ECO:0007669"/>
    <property type="project" value="UniProtKB-UniRule"/>
</dbReference>
<feature type="compositionally biased region" description="Low complexity" evidence="5">
    <location>
        <begin position="237"/>
        <end position="247"/>
    </location>
</feature>
<comment type="similarity">
    <text evidence="4">Belongs to the acetyltransferase ATAT1 family.</text>
</comment>
<sequence length="543" mass="59514">METTFDVNHLFPETITVLDQNLIAGGKSLGRSDPQPQIAAVIDELGRASAKAQYLTAPITSASKLQTNKHHLYLLKDGESNGGRGLAVGFLKVGYKKLFLLDQQGAHVETEPLCVLDFFVKENLQRHGYGLELFSFMLQHKKVEPVMMAYDRPSPKFLSFLEKHFCLKNSVPQVNNFVVFDGFFAKKSAAQWRKVPPKKPDGEIKPYSLTEREAVREEQRALPWPLCRHAAPPLSPPLSVSSPCSPSRGRQRPDPALAPAPAPGANRGPNPHPPLINSLNCRAKRTSQQGLVARGNLYSRHVNTRGFGQLLETQPNIFILPGLRPVLRDRETDIGGQREPLGHRDRKEPPPSRKEPPPSRKEPPPSRKEPLCAQTIMMATREPDRQAETETRVLEKGLAGEPFPGRGRGEGGGPLVVVEKGPSEPERDRGRGGSSWGVGGGPLVVVEKGPSEPERDRGRGGSSWGEGVGPLVVVEKGPSEPERDRGRGGSSWGVGGGPLVVVEKGPSKPERDMGTGGWSWMLGESCCNTAQWARQDYRNTRPW</sequence>
<dbReference type="Ensembl" id="ENSOTST00005132509.1">
    <property type="protein sequence ID" value="ENSOTSP00005120919.1"/>
    <property type="gene ID" value="ENSOTSG00005064501.1"/>
</dbReference>
<dbReference type="InterPro" id="IPR038746">
    <property type="entry name" value="Atat"/>
</dbReference>
<gene>
    <name evidence="4 7" type="primary">ATAT1</name>
    <name evidence="4" type="synonym">MEC17</name>
</gene>
<evidence type="ECO:0000256" key="2">
    <source>
        <dbReference type="ARBA" id="ARBA00023176"/>
    </source>
</evidence>
<reference evidence="8" key="1">
    <citation type="journal article" date="2018" name="PLoS ONE">
        <title>Chinook salmon (Oncorhynchus tshawytscha) genome and transcriptome.</title>
        <authorList>
            <person name="Christensen K.A."/>
            <person name="Leong J.S."/>
            <person name="Sakhrani D."/>
            <person name="Biagi C.A."/>
            <person name="Minkley D.R."/>
            <person name="Withler R.E."/>
            <person name="Rondeau E.B."/>
            <person name="Koop B.F."/>
            <person name="Devlin R.H."/>
        </authorList>
    </citation>
    <scope>NUCLEOTIDE SEQUENCE [LARGE SCALE GENOMIC DNA]</scope>
</reference>
<feature type="region of interest" description="Disordered" evidence="5">
    <location>
        <begin position="332"/>
        <end position="370"/>
    </location>
</feature>
<keyword evidence="2 4" id="KW-0168">Coated pit</keyword>
<dbReference type="PANTHER" id="PTHR12327:SF0">
    <property type="entry name" value="ALPHA-TUBULIN N-ACETYLTRANSFERASE 1"/>
    <property type="match status" value="1"/>
</dbReference>
<dbReference type="GO" id="GO:0019799">
    <property type="term" value="F:tubulin N-acetyltransferase activity"/>
    <property type="evidence" value="ECO:0007669"/>
    <property type="project" value="UniProtKB-UniRule"/>
</dbReference>
<dbReference type="InterPro" id="IPR007965">
    <property type="entry name" value="GNAT_ATAT"/>
</dbReference>
<evidence type="ECO:0000313" key="8">
    <source>
        <dbReference type="Proteomes" id="UP000694402"/>
    </source>
</evidence>
<dbReference type="PROSITE" id="PS51730">
    <property type="entry name" value="GNAT_ATAT"/>
    <property type="match status" value="1"/>
</dbReference>
<evidence type="ECO:0000313" key="7">
    <source>
        <dbReference type="Ensembl" id="ENSOTSP00005120919.1"/>
    </source>
</evidence>
<dbReference type="AlphaFoldDB" id="A0AAZ3PYQ3"/>
<keyword evidence="4" id="KW-0965">Cell junction</keyword>
<reference evidence="7" key="3">
    <citation type="submission" date="2025-09" db="UniProtKB">
        <authorList>
            <consortium name="Ensembl"/>
        </authorList>
    </citation>
    <scope>IDENTIFICATION</scope>
</reference>
<keyword evidence="4" id="KW-0206">Cytoskeleton</keyword>
<feature type="compositionally biased region" description="Gly residues" evidence="5">
    <location>
        <begin position="488"/>
        <end position="498"/>
    </location>
</feature>
<dbReference type="PANTHER" id="PTHR12327">
    <property type="entry name" value="ALPHA-TUBULIN N-ACETYLTRANSFERASE 1"/>
    <property type="match status" value="1"/>
</dbReference>
<comment type="function">
    <text evidence="4">Specifically acetylates 'Lys-40' in alpha-tubulin on the lumenal side of microtubules. Promotes microtubule destabilization and accelerates microtubule dynamics; this activity may be independent of acetylation activity. Acetylates alpha-tubulin with a slow enzymatic rate, due to a catalytic site that is not optimized for acetyl transfer. Enters the microtubule through each end and diffuses quickly throughout the lumen of microtubules. Acetylates only long/old microtubules because of its slow acetylation rate since it does not have time to act on dynamically unstable microtubules before the enzyme is released. May be involved in neuron development.</text>
</comment>
<accession>A0AAZ3PYQ3</accession>
<evidence type="ECO:0000256" key="1">
    <source>
        <dbReference type="ARBA" id="ARBA00022679"/>
    </source>
</evidence>
<reference evidence="7" key="2">
    <citation type="submission" date="2025-08" db="UniProtKB">
        <authorList>
            <consortium name="Ensembl"/>
        </authorList>
    </citation>
    <scope>IDENTIFICATION</scope>
</reference>
<feature type="region of interest" description="Disordered" evidence="5">
    <location>
        <begin position="395"/>
        <end position="516"/>
    </location>
</feature>
<comment type="subcellular location">
    <subcellularLocation>
        <location evidence="4">Cytoplasm</location>
    </subcellularLocation>
    <subcellularLocation>
        <location evidence="4">Membrane</location>
        <location evidence="4">Clathrin-coated pit</location>
    </subcellularLocation>
    <subcellularLocation>
        <location evidence="4">Cell junction</location>
        <location evidence="4">Focal adhesion</location>
    </subcellularLocation>
    <subcellularLocation>
        <location evidence="4">Cell projection</location>
        <location evidence="4">Axon</location>
    </subcellularLocation>
    <subcellularLocation>
        <location evidence="4">Cytoplasm</location>
        <location evidence="4">Cytoskeleton</location>
    </subcellularLocation>
    <subcellularLocation>
        <location evidence="4">Cytoplasm</location>
        <location evidence="4">Cytoskeleton</location>
        <location evidence="4">Spindle</location>
    </subcellularLocation>
</comment>
<dbReference type="HAMAP" id="MF_03130">
    <property type="entry name" value="mec17"/>
    <property type="match status" value="1"/>
</dbReference>
<feature type="region of interest" description="Disordered" evidence="5">
    <location>
        <begin position="235"/>
        <end position="278"/>
    </location>
</feature>
<feature type="binding site" evidence="4">
    <location>
        <begin position="154"/>
        <end position="163"/>
    </location>
    <ligand>
        <name>acetyl-CoA</name>
        <dbReference type="ChEBI" id="CHEBI:57288"/>
    </ligand>
</feature>
<dbReference type="GeneTree" id="ENSGT00390000008276"/>
<evidence type="ECO:0000256" key="5">
    <source>
        <dbReference type="SAM" id="MobiDB-lite"/>
    </source>
</evidence>
<feature type="compositionally biased region" description="Basic and acidic residues" evidence="5">
    <location>
        <begin position="421"/>
        <end position="431"/>
    </location>
</feature>
<dbReference type="GO" id="GO:0005819">
    <property type="term" value="C:spindle"/>
    <property type="evidence" value="ECO:0007669"/>
    <property type="project" value="UniProtKB-SubCell"/>
</dbReference>
<evidence type="ECO:0000259" key="6">
    <source>
        <dbReference type="PROSITE" id="PS51730"/>
    </source>
</evidence>
<dbReference type="FunFam" id="3.40.630.30:FF:000020">
    <property type="entry name" value="Alpha-tubulin N-acetyltransferase 1"/>
    <property type="match status" value="1"/>
</dbReference>
<keyword evidence="4" id="KW-0966">Cell projection</keyword>
<proteinExistence type="inferred from homology"/>
<organism evidence="7 8">
    <name type="scientific">Oncorhynchus tshawytscha</name>
    <name type="common">Chinook salmon</name>
    <name type="synonym">Salmo tshawytscha</name>
    <dbReference type="NCBI Taxonomy" id="74940"/>
    <lineage>
        <taxon>Eukaryota</taxon>
        <taxon>Metazoa</taxon>
        <taxon>Chordata</taxon>
        <taxon>Craniata</taxon>
        <taxon>Vertebrata</taxon>
        <taxon>Euteleostomi</taxon>
        <taxon>Actinopterygii</taxon>
        <taxon>Neopterygii</taxon>
        <taxon>Teleostei</taxon>
        <taxon>Protacanthopterygii</taxon>
        <taxon>Salmoniformes</taxon>
        <taxon>Salmonidae</taxon>
        <taxon>Salmoninae</taxon>
        <taxon>Oncorhynchus</taxon>
    </lineage>
</organism>
<feature type="binding site" evidence="4">
    <location>
        <begin position="118"/>
        <end position="131"/>
    </location>
    <ligand>
        <name>acetyl-CoA</name>
        <dbReference type="ChEBI" id="CHEBI:57288"/>
    </ligand>
</feature>
<evidence type="ECO:0000256" key="4">
    <source>
        <dbReference type="HAMAP-Rule" id="MF_03130"/>
    </source>
</evidence>
<dbReference type="EC" id="2.3.1.108" evidence="4"/>
<feature type="compositionally biased region" description="Basic and acidic residues" evidence="5">
    <location>
        <begin position="340"/>
        <end position="370"/>
    </location>
</feature>
<dbReference type="GO" id="GO:0005874">
    <property type="term" value="C:microtubule"/>
    <property type="evidence" value="ECO:0007669"/>
    <property type="project" value="InterPro"/>
</dbReference>
<dbReference type="GO" id="GO:0005925">
    <property type="term" value="C:focal adhesion"/>
    <property type="evidence" value="ECO:0007669"/>
    <property type="project" value="UniProtKB-SubCell"/>
</dbReference>
<feature type="compositionally biased region" description="Basic and acidic residues" evidence="5">
    <location>
        <begin position="449"/>
        <end position="459"/>
    </location>
</feature>
<name>A0AAZ3PYQ3_ONCTS</name>
<keyword evidence="3 4" id="KW-0012">Acyltransferase</keyword>
<feature type="compositionally biased region" description="Basic and acidic residues" evidence="5">
    <location>
        <begin position="477"/>
        <end position="487"/>
    </location>
</feature>
<dbReference type="Proteomes" id="UP000694402">
    <property type="component" value="Unassembled WGS sequence"/>
</dbReference>
<feature type="domain" description="N-acetyltransferase" evidence="6">
    <location>
        <begin position="1"/>
        <end position="184"/>
    </location>
</feature>